<reference evidence="2 4" key="3">
    <citation type="submission" date="2018-11" db="EMBL/GenBank/DDBJ databases">
        <authorList>
            <consortium name="Pathogen Informatics"/>
        </authorList>
    </citation>
    <scope>NUCLEOTIDE SEQUENCE [LARGE SCALE GENOMIC DNA]</scope>
    <source>
        <strain evidence="2 4">NCTC10327</strain>
    </source>
</reference>
<organism evidence="1 3">
    <name type="scientific">Actinobaculum suis</name>
    <dbReference type="NCBI Taxonomy" id="1657"/>
    <lineage>
        <taxon>Bacteria</taxon>
        <taxon>Bacillati</taxon>
        <taxon>Actinomycetota</taxon>
        <taxon>Actinomycetes</taxon>
        <taxon>Actinomycetales</taxon>
        <taxon>Actinomycetaceae</taxon>
        <taxon>Actinobaculum</taxon>
    </lineage>
</organism>
<name>A0A1G7A7T5_9ACTO</name>
<dbReference type="AlphaFoldDB" id="A0A1G7A7T5"/>
<protein>
    <submittedName>
        <fullName evidence="1">Uncharacterized protein</fullName>
    </submittedName>
</protein>
<proteinExistence type="predicted"/>
<evidence type="ECO:0000313" key="1">
    <source>
        <dbReference type="EMBL" id="SDE10115.1"/>
    </source>
</evidence>
<dbReference type="EMBL" id="UYIO01000001">
    <property type="protein sequence ID" value="VDG75367.1"/>
    <property type="molecule type" value="Genomic_DNA"/>
</dbReference>
<gene>
    <name evidence="2" type="ORF">NCTC10327_00092</name>
    <name evidence="1" type="ORF">SAMN05421878_10285</name>
</gene>
<evidence type="ECO:0000313" key="4">
    <source>
        <dbReference type="Proteomes" id="UP000269974"/>
    </source>
</evidence>
<keyword evidence="3" id="KW-1185">Reference proteome</keyword>
<dbReference type="Proteomes" id="UP000269974">
    <property type="component" value="Unassembled WGS sequence"/>
</dbReference>
<accession>A0A1G7A7T5</accession>
<reference evidence="1" key="1">
    <citation type="submission" date="2016-10" db="EMBL/GenBank/DDBJ databases">
        <authorList>
            <person name="de Groot N.N."/>
        </authorList>
    </citation>
    <scope>NUCLEOTIDE SEQUENCE [LARGE SCALE GENOMIC DNA]</scope>
    <source>
        <strain evidence="1">DSM 20639</strain>
    </source>
</reference>
<sequence>MKRFLLFSFVLIGGYVAAVELQKHLQVYAHWQKIPDPS</sequence>
<dbReference type="EMBL" id="FNAU01000002">
    <property type="protein sequence ID" value="SDE10115.1"/>
    <property type="molecule type" value="Genomic_DNA"/>
</dbReference>
<reference evidence="3" key="2">
    <citation type="submission" date="2016-10" db="EMBL/GenBank/DDBJ databases">
        <authorList>
            <person name="Varghese N."/>
        </authorList>
    </citation>
    <scope>NUCLEOTIDE SEQUENCE [LARGE SCALE GENOMIC DNA]</scope>
    <source>
        <strain evidence="3">DSM 20639</strain>
    </source>
</reference>
<dbReference type="Proteomes" id="UP000182744">
    <property type="component" value="Unassembled WGS sequence"/>
</dbReference>
<evidence type="ECO:0000313" key="2">
    <source>
        <dbReference type="EMBL" id="VDG75367.1"/>
    </source>
</evidence>
<evidence type="ECO:0000313" key="3">
    <source>
        <dbReference type="Proteomes" id="UP000182744"/>
    </source>
</evidence>